<organism evidence="2">
    <name type="scientific">Firmicutes phage HS19</name>
    <dbReference type="NCBI Taxonomy" id="3056397"/>
    <lineage>
        <taxon>Viruses</taxon>
    </lineage>
</organism>
<accession>A0AA50ACW7</accession>
<reference evidence="2" key="1">
    <citation type="submission" date="2023-04" db="EMBL/GenBank/DDBJ databases">
        <title>The human skin virome in hidradenitis suppurativa patients.</title>
        <authorList>
            <person name="Jansen D."/>
        </authorList>
    </citation>
    <scope>NUCLEOTIDE SEQUENCE</scope>
    <source>
        <strain evidence="2">VC4_HSPhageD</strain>
    </source>
</reference>
<keyword evidence="1" id="KW-0812">Transmembrane</keyword>
<dbReference type="EMBL" id="OQ890325">
    <property type="protein sequence ID" value="WLJ26331.1"/>
    <property type="molecule type" value="Genomic_DNA"/>
</dbReference>
<evidence type="ECO:0000313" key="2">
    <source>
        <dbReference type="EMBL" id="WLJ26331.1"/>
    </source>
</evidence>
<sequence length="72" mass="8686">MEKRVSDFDDKSYFNFKRPKREEKKEVKHTCKCKRIEKADRLDDVRLVCGMCIMILKFFVLLNVLVITSRML</sequence>
<protein>
    <recommendedName>
        <fullName evidence="3">Transmembrane protein</fullName>
    </recommendedName>
</protein>
<keyword evidence="1" id="KW-1133">Transmembrane helix</keyword>
<evidence type="ECO:0000256" key="1">
    <source>
        <dbReference type="SAM" id="Phobius"/>
    </source>
</evidence>
<evidence type="ECO:0008006" key="3">
    <source>
        <dbReference type="Google" id="ProtNLM"/>
    </source>
</evidence>
<proteinExistence type="predicted"/>
<feature type="transmembrane region" description="Helical" evidence="1">
    <location>
        <begin position="45"/>
        <end position="67"/>
    </location>
</feature>
<keyword evidence="1" id="KW-0472">Membrane</keyword>
<name>A0AA50ACW7_9VIRU</name>